<reference evidence="1 2" key="1">
    <citation type="journal article" date="2023" name="Hortic Res">
        <title>Pangenome of water caltrop reveals structural variations and asymmetric subgenome divergence after allopolyploidization.</title>
        <authorList>
            <person name="Zhang X."/>
            <person name="Chen Y."/>
            <person name="Wang L."/>
            <person name="Yuan Y."/>
            <person name="Fang M."/>
            <person name="Shi L."/>
            <person name="Lu R."/>
            <person name="Comes H.P."/>
            <person name="Ma Y."/>
            <person name="Chen Y."/>
            <person name="Huang G."/>
            <person name="Zhou Y."/>
            <person name="Zheng Z."/>
            <person name="Qiu Y."/>
        </authorList>
    </citation>
    <scope>NUCLEOTIDE SEQUENCE [LARGE SCALE GENOMIC DNA]</scope>
    <source>
        <strain evidence="1">F231</strain>
    </source>
</reference>
<protein>
    <submittedName>
        <fullName evidence="1">Uncharacterized protein</fullName>
    </submittedName>
</protein>
<gene>
    <name evidence="1" type="ORF">SAY86_029698</name>
</gene>
<evidence type="ECO:0000313" key="2">
    <source>
        <dbReference type="Proteomes" id="UP001346149"/>
    </source>
</evidence>
<sequence length="100" mass="11319">MVDPYIACSNCIRNLAVEEGARTSFFCLSGSRRLQLVWLTSTVRRPSDKIWLLLQEESHLNIPSKGYSESPSFQATVTGIFISSSPRIWWNRLGKSEPLS</sequence>
<dbReference type="AlphaFoldDB" id="A0AAN7RC59"/>
<name>A0AAN7RC59_TRANT</name>
<accession>A0AAN7RC59</accession>
<organism evidence="1 2">
    <name type="scientific">Trapa natans</name>
    <name type="common">Water chestnut</name>
    <dbReference type="NCBI Taxonomy" id="22666"/>
    <lineage>
        <taxon>Eukaryota</taxon>
        <taxon>Viridiplantae</taxon>
        <taxon>Streptophyta</taxon>
        <taxon>Embryophyta</taxon>
        <taxon>Tracheophyta</taxon>
        <taxon>Spermatophyta</taxon>
        <taxon>Magnoliopsida</taxon>
        <taxon>eudicotyledons</taxon>
        <taxon>Gunneridae</taxon>
        <taxon>Pentapetalae</taxon>
        <taxon>rosids</taxon>
        <taxon>malvids</taxon>
        <taxon>Myrtales</taxon>
        <taxon>Lythraceae</taxon>
        <taxon>Trapa</taxon>
    </lineage>
</organism>
<evidence type="ECO:0000313" key="1">
    <source>
        <dbReference type="EMBL" id="KAK4797372.1"/>
    </source>
</evidence>
<comment type="caution">
    <text evidence="1">The sequence shown here is derived from an EMBL/GenBank/DDBJ whole genome shotgun (WGS) entry which is preliminary data.</text>
</comment>
<proteinExistence type="predicted"/>
<dbReference type="EMBL" id="JAXQNO010000006">
    <property type="protein sequence ID" value="KAK4797372.1"/>
    <property type="molecule type" value="Genomic_DNA"/>
</dbReference>
<keyword evidence="2" id="KW-1185">Reference proteome</keyword>
<dbReference type="Proteomes" id="UP001346149">
    <property type="component" value="Unassembled WGS sequence"/>
</dbReference>